<dbReference type="EMBL" id="JACXAH010000003">
    <property type="protein sequence ID" value="MBD1371414.1"/>
    <property type="molecule type" value="Genomic_DNA"/>
</dbReference>
<sequence length="55" mass="5990">MDSIAYFSFQALSILAILLPILGGGAAIYLLWRGVKALEGVNQQLADLKKDKKRA</sequence>
<organism evidence="2 3">
    <name type="scientific">Polycladospora coralii</name>
    <dbReference type="NCBI Taxonomy" id="2771432"/>
    <lineage>
        <taxon>Bacteria</taxon>
        <taxon>Bacillati</taxon>
        <taxon>Bacillota</taxon>
        <taxon>Bacilli</taxon>
        <taxon>Bacillales</taxon>
        <taxon>Thermoactinomycetaceae</taxon>
        <taxon>Polycladospora</taxon>
    </lineage>
</organism>
<keyword evidence="3" id="KW-1185">Reference proteome</keyword>
<gene>
    <name evidence="2" type="ORF">IC620_03475</name>
</gene>
<dbReference type="Proteomes" id="UP000661691">
    <property type="component" value="Unassembled WGS sequence"/>
</dbReference>
<dbReference type="RefSeq" id="WP_191140112.1">
    <property type="nucleotide sequence ID" value="NZ_JACXAG020000002.1"/>
</dbReference>
<feature type="transmembrane region" description="Helical" evidence="1">
    <location>
        <begin position="6"/>
        <end position="32"/>
    </location>
</feature>
<keyword evidence="1" id="KW-0812">Transmembrane</keyword>
<protein>
    <submittedName>
        <fullName evidence="2">Uncharacterized protein</fullName>
    </submittedName>
</protein>
<keyword evidence="1" id="KW-1133">Transmembrane helix</keyword>
<name>A0A926RTP3_9BACL</name>
<evidence type="ECO:0000313" key="2">
    <source>
        <dbReference type="EMBL" id="MBD1371414.1"/>
    </source>
</evidence>
<proteinExistence type="predicted"/>
<dbReference type="AlphaFoldDB" id="A0A926RTP3"/>
<evidence type="ECO:0000313" key="3">
    <source>
        <dbReference type="Proteomes" id="UP000661691"/>
    </source>
</evidence>
<reference evidence="2" key="1">
    <citation type="submission" date="2020-09" db="EMBL/GenBank/DDBJ databases">
        <title>A novel bacterium of genus Hazenella, isolated from South China Sea.</title>
        <authorList>
            <person name="Huang H."/>
            <person name="Mo K."/>
            <person name="Hu Y."/>
        </authorList>
    </citation>
    <scope>NUCLEOTIDE SEQUENCE</scope>
    <source>
        <strain evidence="2">IB182357</strain>
    </source>
</reference>
<comment type="caution">
    <text evidence="2">The sequence shown here is derived from an EMBL/GenBank/DDBJ whole genome shotgun (WGS) entry which is preliminary data.</text>
</comment>
<keyword evidence="1" id="KW-0472">Membrane</keyword>
<evidence type="ECO:0000256" key="1">
    <source>
        <dbReference type="SAM" id="Phobius"/>
    </source>
</evidence>
<accession>A0A926RTP3</accession>